<dbReference type="InterPro" id="IPR052336">
    <property type="entry name" value="MlaD_Phospholipid_Transporter"/>
</dbReference>
<dbReference type="KEGG" id="amq:AMETH_5335"/>
<dbReference type="InterPro" id="IPR003399">
    <property type="entry name" value="Mce/MlaD"/>
</dbReference>
<gene>
    <name evidence="3" type="primary">mce5C</name>
    <name evidence="3" type="ORF">AMETH_5335</name>
</gene>
<dbReference type="InterPro" id="IPR005693">
    <property type="entry name" value="Mce"/>
</dbReference>
<evidence type="ECO:0000313" key="4">
    <source>
        <dbReference type="Proteomes" id="UP000062973"/>
    </source>
</evidence>
<dbReference type="Proteomes" id="UP000062973">
    <property type="component" value="Chromosome"/>
</dbReference>
<name>A0A076N5Z6_AMYME</name>
<evidence type="ECO:0000259" key="1">
    <source>
        <dbReference type="Pfam" id="PF02470"/>
    </source>
</evidence>
<dbReference type="AlphaFoldDB" id="A0A076N5Z6"/>
<sequence>MRDRDPAGIGIAGLVVLVLGFVAAVHADSLPLIGAGVSYEAEFSEAGGLAVDDEVRVAGVKVGEVVDVGLDGASVRVRFKVSDTWLGDRTTAAIKIKTLLGQKYLALDPLGSRPLDEVIPRSRTIAPYDVLDAFRDLSKTVGGLDTDRLARSFDALSAALPGGSSVRGALDGLSQLSTTIASRDAELSRLLGNTAALSRTLADRDAQVVRLMADGNLVLAEVAARASTISALLTGAQSLSRQVQGLVADNDAALRPVLASLDQLTGMLQRNQEALAAGLARLAPLVRYATNITGQGHWGDTYVCLPVVSGCY</sequence>
<dbReference type="Pfam" id="PF02470">
    <property type="entry name" value="MlaD"/>
    <property type="match status" value="1"/>
</dbReference>
<dbReference type="Pfam" id="PF11887">
    <property type="entry name" value="Mce4_CUP1"/>
    <property type="match status" value="1"/>
</dbReference>
<dbReference type="EMBL" id="CP009110">
    <property type="protein sequence ID" value="AIJ25427.1"/>
    <property type="molecule type" value="Genomic_DNA"/>
</dbReference>
<protein>
    <submittedName>
        <fullName evidence="3">Virulence factor Mce family protein</fullName>
    </submittedName>
</protein>
<proteinExistence type="predicted"/>
<dbReference type="RefSeq" id="WP_038532396.1">
    <property type="nucleotide sequence ID" value="NZ_AQUL01000001.1"/>
</dbReference>
<dbReference type="PATRIC" id="fig|1068978.7.peg.5726"/>
<dbReference type="STRING" id="1068978.AMETH_5335"/>
<feature type="domain" description="Mce/MlaD" evidence="1">
    <location>
        <begin position="36"/>
        <end position="109"/>
    </location>
</feature>
<evidence type="ECO:0000259" key="2">
    <source>
        <dbReference type="Pfam" id="PF11887"/>
    </source>
</evidence>
<dbReference type="PRINTS" id="PR01782">
    <property type="entry name" value="MCEVIRFACTOR"/>
</dbReference>
<accession>A0A076N5Z6</accession>
<dbReference type="eggNOG" id="COG1463">
    <property type="taxonomic scope" value="Bacteria"/>
</dbReference>
<keyword evidence="4" id="KW-1185">Reference proteome</keyword>
<dbReference type="PANTHER" id="PTHR33371">
    <property type="entry name" value="INTERMEMBRANE PHOSPHOLIPID TRANSPORT SYSTEM BINDING PROTEIN MLAD-RELATED"/>
    <property type="match status" value="1"/>
</dbReference>
<dbReference type="InterPro" id="IPR024516">
    <property type="entry name" value="Mce_C"/>
</dbReference>
<evidence type="ECO:0000313" key="3">
    <source>
        <dbReference type="EMBL" id="AIJ25427.1"/>
    </source>
</evidence>
<reference evidence="3 4" key="1">
    <citation type="submission" date="2014-07" db="EMBL/GenBank/DDBJ databases">
        <title>Whole Genome Sequence of the Amycolatopsis methanolica 239.</title>
        <authorList>
            <person name="Tang B."/>
        </authorList>
    </citation>
    <scope>NUCLEOTIDE SEQUENCE [LARGE SCALE GENOMIC DNA]</scope>
    <source>
        <strain evidence="3 4">239</strain>
    </source>
</reference>
<organism evidence="3 4">
    <name type="scientific">Amycolatopsis methanolica 239</name>
    <dbReference type="NCBI Taxonomy" id="1068978"/>
    <lineage>
        <taxon>Bacteria</taxon>
        <taxon>Bacillati</taxon>
        <taxon>Actinomycetota</taxon>
        <taxon>Actinomycetes</taxon>
        <taxon>Pseudonocardiales</taxon>
        <taxon>Pseudonocardiaceae</taxon>
        <taxon>Amycolatopsis</taxon>
        <taxon>Amycolatopsis methanolica group</taxon>
    </lineage>
</organism>
<dbReference type="GO" id="GO:0005576">
    <property type="term" value="C:extracellular region"/>
    <property type="evidence" value="ECO:0007669"/>
    <property type="project" value="TreeGrafter"/>
</dbReference>
<dbReference type="HOGENOM" id="CLU_026704_2_0_11"/>
<feature type="domain" description="Mammalian cell entry C-terminal" evidence="2">
    <location>
        <begin position="117"/>
        <end position="296"/>
    </location>
</feature>
<dbReference type="NCBIfam" id="TIGR00996">
    <property type="entry name" value="Mtu_fam_mce"/>
    <property type="match status" value="1"/>
</dbReference>
<dbReference type="PANTHER" id="PTHR33371:SF18">
    <property type="entry name" value="MCE-FAMILY PROTEIN MCE3C"/>
    <property type="match status" value="1"/>
</dbReference>